<dbReference type="PANTHER" id="PTHR42895">
    <property type="entry name" value="IRON-SULFUR CLUSTER-BINDING PROTEIN-RELATED"/>
    <property type="match status" value="1"/>
</dbReference>
<dbReference type="SUPFAM" id="SSF54862">
    <property type="entry name" value="4Fe-4S ferredoxins"/>
    <property type="match status" value="1"/>
</dbReference>
<dbReference type="Pfam" id="PF13237">
    <property type="entry name" value="Fer4_10"/>
    <property type="match status" value="1"/>
</dbReference>
<feature type="domain" description="4Fe-4S ferredoxin-type" evidence="1">
    <location>
        <begin position="8"/>
        <end position="37"/>
    </location>
</feature>
<proteinExistence type="predicted"/>
<dbReference type="Gene3D" id="3.30.70.20">
    <property type="match status" value="1"/>
</dbReference>
<organism evidence="2">
    <name type="scientific">bioreactor metagenome</name>
    <dbReference type="NCBI Taxonomy" id="1076179"/>
    <lineage>
        <taxon>unclassified sequences</taxon>
        <taxon>metagenomes</taxon>
        <taxon>ecological metagenomes</taxon>
    </lineage>
</organism>
<dbReference type="PROSITE" id="PS51379">
    <property type="entry name" value="4FE4S_FER_2"/>
    <property type="match status" value="2"/>
</dbReference>
<sequence length="245" mass="26534">MKQEMKRTIIKIDEELCNGCGECVTGCHEGALQIIDGKAKLVNEVFCDGLGACIGDCPTGALTLEEREAEAFDEAAVEAHVSGKKKAPEVHFAPIHQGCPGSMARSFEKPAGTSMVSGSSELQQWPVQLHLLSPSAPYLRGSDLLLAADCTAFSVGDFHSKYLKGKKLAIACPKLDQGREIYINKLINMIDDNYLNTLTVMIMEVPCCSGLLQIAKEATASAIRKVPVKLIQVSVQGQVLREEWI</sequence>
<feature type="domain" description="4Fe-4S ferredoxin-type" evidence="1">
    <location>
        <begin position="38"/>
        <end position="67"/>
    </location>
</feature>
<dbReference type="EMBL" id="VSSQ01000462">
    <property type="protein sequence ID" value="MPL95317.1"/>
    <property type="molecule type" value="Genomic_DNA"/>
</dbReference>
<accession>A0A644VVL4</accession>
<gene>
    <name evidence="2" type="ORF">SDC9_41487</name>
</gene>
<evidence type="ECO:0000313" key="2">
    <source>
        <dbReference type="EMBL" id="MPL95317.1"/>
    </source>
</evidence>
<reference evidence="2" key="1">
    <citation type="submission" date="2019-08" db="EMBL/GenBank/DDBJ databases">
        <authorList>
            <person name="Kucharzyk K."/>
            <person name="Murdoch R.W."/>
            <person name="Higgins S."/>
            <person name="Loffler F."/>
        </authorList>
    </citation>
    <scope>NUCLEOTIDE SEQUENCE</scope>
</reference>
<protein>
    <recommendedName>
        <fullName evidence="1">4Fe-4S ferredoxin-type domain-containing protein</fullName>
    </recommendedName>
</protein>
<comment type="caution">
    <text evidence="2">The sequence shown here is derived from an EMBL/GenBank/DDBJ whole genome shotgun (WGS) entry which is preliminary data.</text>
</comment>
<evidence type="ECO:0000259" key="1">
    <source>
        <dbReference type="PROSITE" id="PS51379"/>
    </source>
</evidence>
<dbReference type="PANTHER" id="PTHR42895:SF1">
    <property type="entry name" value="IRON-SULFUR CLUSTER PROTEIN"/>
    <property type="match status" value="1"/>
</dbReference>
<dbReference type="InterPro" id="IPR017896">
    <property type="entry name" value="4Fe4S_Fe-S-bd"/>
</dbReference>
<name>A0A644VVL4_9ZZZZ</name>
<dbReference type="AlphaFoldDB" id="A0A644VVL4"/>
<dbReference type="InterPro" id="IPR052911">
    <property type="entry name" value="Corrinoid_activation_enz"/>
</dbReference>